<dbReference type="AlphaFoldDB" id="A0A396IPV7"/>
<evidence type="ECO:0000256" key="1">
    <source>
        <dbReference type="SAM" id="SignalP"/>
    </source>
</evidence>
<proteinExistence type="predicted"/>
<gene>
    <name evidence="2" type="ORF">MtrunA17_Chr3g0101921</name>
</gene>
<sequence>MAYFKKVILNLSLLFMLLFSIKLATARHFWNRKAHGSFRYVTDDLAHGHNYAPGHG</sequence>
<comment type="caution">
    <text evidence="2">The sequence shown here is derived from an EMBL/GenBank/DDBJ whole genome shotgun (WGS) entry which is preliminary data.</text>
</comment>
<organism evidence="2 3">
    <name type="scientific">Medicago truncatula</name>
    <name type="common">Barrel medic</name>
    <name type="synonym">Medicago tribuloides</name>
    <dbReference type="NCBI Taxonomy" id="3880"/>
    <lineage>
        <taxon>Eukaryota</taxon>
        <taxon>Viridiplantae</taxon>
        <taxon>Streptophyta</taxon>
        <taxon>Embryophyta</taxon>
        <taxon>Tracheophyta</taxon>
        <taxon>Spermatophyta</taxon>
        <taxon>Magnoliopsida</taxon>
        <taxon>eudicotyledons</taxon>
        <taxon>Gunneridae</taxon>
        <taxon>Pentapetalae</taxon>
        <taxon>rosids</taxon>
        <taxon>fabids</taxon>
        <taxon>Fabales</taxon>
        <taxon>Fabaceae</taxon>
        <taxon>Papilionoideae</taxon>
        <taxon>50 kb inversion clade</taxon>
        <taxon>NPAAA clade</taxon>
        <taxon>Hologalegina</taxon>
        <taxon>IRL clade</taxon>
        <taxon>Trifolieae</taxon>
        <taxon>Medicago</taxon>
    </lineage>
</organism>
<name>A0A396IPV7_MEDTR</name>
<evidence type="ECO:0000313" key="3">
    <source>
        <dbReference type="Proteomes" id="UP000265566"/>
    </source>
</evidence>
<feature type="signal peptide" evidence="1">
    <location>
        <begin position="1"/>
        <end position="26"/>
    </location>
</feature>
<protein>
    <recommendedName>
        <fullName evidence="4">Transmembrane protein</fullName>
    </recommendedName>
</protein>
<evidence type="ECO:0000313" key="2">
    <source>
        <dbReference type="EMBL" id="RHN67360.1"/>
    </source>
</evidence>
<dbReference type="EMBL" id="PSQE01000003">
    <property type="protein sequence ID" value="RHN67360.1"/>
    <property type="molecule type" value="Genomic_DNA"/>
</dbReference>
<feature type="chain" id="PRO_5017213613" description="Transmembrane protein" evidence="1">
    <location>
        <begin position="27"/>
        <end position="56"/>
    </location>
</feature>
<dbReference type="Gramene" id="rna15541">
    <property type="protein sequence ID" value="RHN67360.1"/>
    <property type="gene ID" value="gene15541"/>
</dbReference>
<accession>A0A396IPV7</accession>
<keyword evidence="1" id="KW-0732">Signal</keyword>
<evidence type="ECO:0008006" key="4">
    <source>
        <dbReference type="Google" id="ProtNLM"/>
    </source>
</evidence>
<dbReference type="Proteomes" id="UP000265566">
    <property type="component" value="Chromosome 3"/>
</dbReference>
<reference evidence="3" key="1">
    <citation type="journal article" date="2018" name="Nat. Plants">
        <title>Whole-genome landscape of Medicago truncatula symbiotic genes.</title>
        <authorList>
            <person name="Pecrix Y."/>
            <person name="Staton S.E."/>
            <person name="Sallet E."/>
            <person name="Lelandais-Briere C."/>
            <person name="Moreau S."/>
            <person name="Carrere S."/>
            <person name="Blein T."/>
            <person name="Jardinaud M.F."/>
            <person name="Latrasse D."/>
            <person name="Zouine M."/>
            <person name="Zahm M."/>
            <person name="Kreplak J."/>
            <person name="Mayjonade B."/>
            <person name="Satge C."/>
            <person name="Perez M."/>
            <person name="Cauet S."/>
            <person name="Marande W."/>
            <person name="Chantry-Darmon C."/>
            <person name="Lopez-Roques C."/>
            <person name="Bouchez O."/>
            <person name="Berard A."/>
            <person name="Debelle F."/>
            <person name="Munos S."/>
            <person name="Bendahmane A."/>
            <person name="Berges H."/>
            <person name="Niebel A."/>
            <person name="Buitink J."/>
            <person name="Frugier F."/>
            <person name="Benhamed M."/>
            <person name="Crespi M."/>
            <person name="Gouzy J."/>
            <person name="Gamas P."/>
        </authorList>
    </citation>
    <scope>NUCLEOTIDE SEQUENCE [LARGE SCALE GENOMIC DNA]</scope>
    <source>
        <strain evidence="3">cv. Jemalong A17</strain>
    </source>
</reference>